<dbReference type="InterPro" id="IPR000037">
    <property type="entry name" value="SsrA-bd_prot"/>
</dbReference>
<proteinExistence type="inferred from homology"/>
<comment type="caution">
    <text evidence="4">The sequence shown here is derived from an EMBL/GenBank/DDBJ whole genome shotgun (WGS) entry which is preliminary data.</text>
</comment>
<keyword evidence="2 3" id="KW-0694">RNA-binding</keyword>
<name>A0A3A1MNC5_9FLAO</name>
<dbReference type="GO" id="GO:0003723">
    <property type="term" value="F:RNA binding"/>
    <property type="evidence" value="ECO:0007669"/>
    <property type="project" value="UniProtKB-UniRule"/>
</dbReference>
<dbReference type="Proteomes" id="UP000265496">
    <property type="component" value="Unassembled WGS sequence"/>
</dbReference>
<dbReference type="PANTHER" id="PTHR30308">
    <property type="entry name" value="TMRNA-BINDING COMPONENT OF TRANS-TRANSLATION TAGGING COMPLEX"/>
    <property type="match status" value="1"/>
</dbReference>
<dbReference type="HAMAP" id="MF_00023">
    <property type="entry name" value="SmpB"/>
    <property type="match status" value="1"/>
</dbReference>
<evidence type="ECO:0000313" key="4">
    <source>
        <dbReference type="EMBL" id="RIU86080.1"/>
    </source>
</evidence>
<evidence type="ECO:0000256" key="3">
    <source>
        <dbReference type="HAMAP-Rule" id="MF_00023"/>
    </source>
</evidence>
<comment type="subcellular location">
    <subcellularLocation>
        <location evidence="3">Cytoplasm</location>
    </subcellularLocation>
    <text evidence="3">The tmRNA-SmpB complex associates with stalled 70S ribosomes.</text>
</comment>
<dbReference type="InterPro" id="IPR023620">
    <property type="entry name" value="SmpB"/>
</dbReference>
<reference evidence="4 5" key="2">
    <citation type="submission" date="2018-10" db="EMBL/GenBank/DDBJ databases">
        <title>Draft genome sequence of Candidatus Sulcia muelleri from Kolla paulula, a vector of Xylella fastidiosa causing Pierces disease of grapevine in Taiwan.</title>
        <authorList>
            <person name="Shih H.-T."/>
        </authorList>
    </citation>
    <scope>NUCLEOTIDE SEQUENCE [LARGE SCALE GENOMIC DNA]</scope>
    <source>
        <strain evidence="4 5">KPTW1</strain>
    </source>
</reference>
<dbReference type="GO" id="GO:0070929">
    <property type="term" value="P:trans-translation"/>
    <property type="evidence" value="ECO:0007669"/>
    <property type="project" value="UniProtKB-UniRule"/>
</dbReference>
<reference evidence="5" key="1">
    <citation type="submission" date="2018-08" db="EMBL/GenBank/DDBJ databases">
        <authorList>
            <person name="Dai Z."/>
        </authorList>
    </citation>
    <scope>NUCLEOTIDE SEQUENCE [LARGE SCALE GENOMIC DNA]</scope>
    <source>
        <strain evidence="5">KPTW1</strain>
    </source>
</reference>
<accession>A0A3A1MNC5</accession>
<dbReference type="NCBIfam" id="NF003843">
    <property type="entry name" value="PRK05422.1"/>
    <property type="match status" value="1"/>
</dbReference>
<dbReference type="GO" id="GO:0005829">
    <property type="term" value="C:cytosol"/>
    <property type="evidence" value="ECO:0007669"/>
    <property type="project" value="TreeGrafter"/>
</dbReference>
<comment type="function">
    <text evidence="3">Required for rescue of stalled ribosomes mediated by trans-translation. Binds to transfer-messenger RNA (tmRNA), required for stable association of tmRNA with ribosomes. tmRNA and SmpB together mimic tRNA shape, replacing the anticodon stem-loop with SmpB. tmRNA is encoded by the ssrA gene; the 2 termini fold to resemble tRNA(Ala) and it encodes a 'tag peptide', a short internal open reading frame. During trans-translation Ala-aminoacylated tmRNA acts like a tRNA, entering the A-site of stalled ribosomes, displacing the stalled mRNA. The ribosome then switches to translate the ORF on the tmRNA; the nascent peptide is terminated with the 'tag peptide' encoded by the tmRNA and targeted for degradation. The ribosome is freed to recommence translation, which seems to be the essential function of trans-translation.</text>
</comment>
<dbReference type="Pfam" id="PF01668">
    <property type="entry name" value="SmpB"/>
    <property type="match status" value="1"/>
</dbReference>
<dbReference type="AlphaFoldDB" id="A0A3A1MNC5"/>
<dbReference type="RefSeq" id="WP_158366131.1">
    <property type="nucleotide sequence ID" value="NZ_QWZP01000004.1"/>
</dbReference>
<dbReference type="SUPFAM" id="SSF74982">
    <property type="entry name" value="Small protein B (SmpB)"/>
    <property type="match status" value="1"/>
</dbReference>
<keyword evidence="1 3" id="KW-0963">Cytoplasm</keyword>
<dbReference type="InterPro" id="IPR020081">
    <property type="entry name" value="SsrA-bd_prot_CS"/>
</dbReference>
<dbReference type="Gene3D" id="2.40.280.10">
    <property type="match status" value="1"/>
</dbReference>
<gene>
    <name evidence="3 4" type="primary">smpB</name>
    <name evidence="4" type="ORF">D2A33_00945</name>
</gene>
<dbReference type="PANTHER" id="PTHR30308:SF2">
    <property type="entry name" value="SSRA-BINDING PROTEIN"/>
    <property type="match status" value="1"/>
</dbReference>
<dbReference type="GO" id="GO:0070930">
    <property type="term" value="P:trans-translation-dependent protein tagging"/>
    <property type="evidence" value="ECO:0007669"/>
    <property type="project" value="TreeGrafter"/>
</dbReference>
<dbReference type="EMBL" id="QWZP01000004">
    <property type="protein sequence ID" value="RIU86080.1"/>
    <property type="molecule type" value="Genomic_DNA"/>
</dbReference>
<dbReference type="NCBIfam" id="TIGR00086">
    <property type="entry name" value="smpB"/>
    <property type="match status" value="1"/>
</dbReference>
<protein>
    <recommendedName>
        <fullName evidence="3">SsrA-binding protein</fullName>
    </recommendedName>
    <alternativeName>
        <fullName evidence="3">Small protein B</fullName>
    </alternativeName>
</protein>
<sequence>MGKKLNINNRRAYFDYELINKYKFIAGIELLGSEVKSIKNNNVSLNNSYCKLIKNNIYVFDMYISNYLLGINFNPKRVKKLLLKRKEINFIYNKINELKLNIIPTNIFINERGYIKLIFFLAKSKKNYDKRQSIKKKFFEREKNLFN</sequence>
<organism evidence="4 5">
    <name type="scientific">Candidatus Karelsulcia muelleri</name>
    <dbReference type="NCBI Taxonomy" id="336810"/>
    <lineage>
        <taxon>Bacteria</taxon>
        <taxon>Pseudomonadati</taxon>
        <taxon>Bacteroidota</taxon>
        <taxon>Flavobacteriia</taxon>
        <taxon>Flavobacteriales</taxon>
        <taxon>Candidatus Karelsulcia</taxon>
    </lineage>
</organism>
<evidence type="ECO:0000256" key="1">
    <source>
        <dbReference type="ARBA" id="ARBA00022490"/>
    </source>
</evidence>
<comment type="similarity">
    <text evidence="3">Belongs to the SmpB family.</text>
</comment>
<dbReference type="PROSITE" id="PS01317">
    <property type="entry name" value="SSRP"/>
    <property type="match status" value="1"/>
</dbReference>
<evidence type="ECO:0000256" key="2">
    <source>
        <dbReference type="ARBA" id="ARBA00022884"/>
    </source>
</evidence>
<evidence type="ECO:0000313" key="5">
    <source>
        <dbReference type="Proteomes" id="UP000265496"/>
    </source>
</evidence>